<evidence type="ECO:0000313" key="1">
    <source>
        <dbReference type="EMBL" id="CAI9710830.1"/>
    </source>
</evidence>
<gene>
    <name evidence="1" type="ORF">MRATA1EN3_LOCUS22043</name>
</gene>
<organism evidence="1 2">
    <name type="scientific">Rangifer tarandus platyrhynchus</name>
    <name type="common">Svalbard reindeer</name>
    <dbReference type="NCBI Taxonomy" id="3082113"/>
    <lineage>
        <taxon>Eukaryota</taxon>
        <taxon>Metazoa</taxon>
        <taxon>Chordata</taxon>
        <taxon>Craniata</taxon>
        <taxon>Vertebrata</taxon>
        <taxon>Euteleostomi</taxon>
        <taxon>Mammalia</taxon>
        <taxon>Eutheria</taxon>
        <taxon>Laurasiatheria</taxon>
        <taxon>Artiodactyla</taxon>
        <taxon>Ruminantia</taxon>
        <taxon>Pecora</taxon>
        <taxon>Cervidae</taxon>
        <taxon>Odocoileinae</taxon>
        <taxon>Rangifer</taxon>
    </lineage>
</organism>
<dbReference type="EMBL" id="OX596089">
    <property type="protein sequence ID" value="CAI9710830.1"/>
    <property type="molecule type" value="Genomic_DNA"/>
</dbReference>
<protein>
    <submittedName>
        <fullName evidence="1">Uncharacterized protein</fullName>
    </submittedName>
</protein>
<reference evidence="1" key="1">
    <citation type="submission" date="2023-05" db="EMBL/GenBank/DDBJ databases">
        <authorList>
            <consortium name="ELIXIR-Norway"/>
        </authorList>
    </citation>
    <scope>NUCLEOTIDE SEQUENCE</scope>
</reference>
<proteinExistence type="predicted"/>
<evidence type="ECO:0000313" key="2">
    <source>
        <dbReference type="Proteomes" id="UP001162501"/>
    </source>
</evidence>
<dbReference type="Proteomes" id="UP001162501">
    <property type="component" value="Chromosome 5"/>
</dbReference>
<accession>A0ACB0FCM9</accession>
<sequence>MAPARAGFCPLLLLLLLGLWVAEDPVSARPGNMTPAQWFETQHVQPRPQGCNTAIPKINKFSKHCKDLNTFLHESIYCVVATCQTPNIACKNGHKNCHQSQKPISLTTCELVSGRCPDCRRRREKRGIFGGTGLRGSGSGRRAGGLGGGRRGLRESRADRLGASGGAARGPARERASRQGVGRGGGGGHCRAGRGGAAVSTLPGGAPRPGSPSGPSRHRGRSCPLARPGETRAAGGRRRRARPRPPARASDAAASRAMEPEPVEDCVQSTLAALYPPFEATAPTLLGQVFQVVERTYREDALRYTLDFLVPAKHLLAKIQQEACAQYSGFLFFHEGWPLCLHEQVVVQLAALPWQLLRPGDFYLQVVPSAAQAPRLALKCLAPGGGRVQELPVPHEACAYLFTPEWLQGINKDRPTGRLSTCLLSAPSGIQRLPWAELICPRFVHKGGLMVGHRPSTLPPELPSGPPGLPSPPLPEEALGTRSPGDGHNAPAEGPEGEYVELLEVTLPVRGSPMDAEGSPGLSRTRTVPTRKAAGGKGRHRRHRAWMHQKGLGPRDQDGARPPGEGSSTGASPGSPPGAEVEALPEAAALEVAEPPAEALGEASESCPLRPGEVGAGPGQGAEGLPGTPRRTGKGNRRKKRAAGRGALNRGGDSAPLSPGDKEETSHQETLVSLPPPNEHELPGCSPLKEEHEGSGKPEHEPREELKPADEKEPRSQEVCKPVEESAREREQEGLSLVCVAAPDDPEGLLSDPLKPSPETVQEVKGESIPEEGPPVSISDDPGAAWDLMASGFLVLTGGVDQSGRALLTITPPCPPEEPPPSQDVLSTALHYLHSLLRPDLQILGLSALLDLRKAPPLPPALIPVLSQLQDSGDPPLIQRLLLLTLDEPPAELRGLQGAELLSEGDLKRVAKPEELQWDLGGHREPSPSHWVETHQQVARLCRLCRGVLGSIRQAIEELERAAESEGEEVIGMPEPLQKVLADPRLTELQRDGGAILMKLRSTHSSKLEGPGPAALYQEVDEAIHQLVRLSNLHVQQQEQRQRSHRLQQALQWLSGPGEEQLASFAVPGDSLPALQETELRFRAFSAEVQERLAQARETLALEEDTASQKLLDVFEQRLEQVESGLHRALRLQRFFQQAHEWVDEGSARLAGAGPGREAVLAALALRRTPEPSAGTFQEMRALALDLGSPAALREWGRCRARCQELERRIQQQLGEEASPRGQRRRRADSASSGGAPRGPHSPSPSLSSLLLPSSPGPRAAPSHCSLAPCGEDYEEEGAEMGPEAEGRPPRTVLIRGLEVTSTEVVDRTCSPREHVLLGRAGGPEGPWGVGTPRMERKRSISAQQRLVSELITCEQEYVAALSEPVPPPGPELTPELRGTWAAALSARERLRSFHRTHFLRELQGCTAHPLRIGACFLRHGDQFSLYAQYVKHRHKLETGLAALSPPTKGTLEGGPHLPRALQQPLEQLARYGRLLEELLREAGPEPSSERQALGAAVQLLQEQEIRGRDLLAAEAVRGCEIDLKEQGQLLHRDPFTVICGRKKCFRHVFLFEHLLLFSKLKGPEGGSETFVYKQAFKTADMGLTENIGDSGLCFELWFRRRRAREAYTLQAASPEIKLKWTSSIAQLLWRQAAHNKELRVQQMVSMGIGNKPFLDIKALGERTLSALLTGRAARTRASVAVSSFEHAGPSLPGLSPGACSLPARVEEEAWDLDVKQIALAPETLDSSGDVSPGLRNSPSLQPPHPGSSTPILSSGGILGLSRQSHTRALSDPTTPL</sequence>
<name>A0ACB0FCM9_RANTA</name>